<feature type="chain" id="PRO_5046226214" evidence="1">
    <location>
        <begin position="22"/>
        <end position="183"/>
    </location>
</feature>
<gene>
    <name evidence="2" type="ORF">HGRIS_012639</name>
</gene>
<evidence type="ECO:0000256" key="1">
    <source>
        <dbReference type="SAM" id="SignalP"/>
    </source>
</evidence>
<feature type="signal peptide" evidence="1">
    <location>
        <begin position="1"/>
        <end position="21"/>
    </location>
</feature>
<reference evidence="3" key="1">
    <citation type="submission" date="2024-06" db="EMBL/GenBank/DDBJ databases">
        <title>Multi-omics analyses provide insights into the biosynthesis of the anticancer antibiotic pleurotin in Hohenbuehelia grisea.</title>
        <authorList>
            <person name="Weaver J.A."/>
            <person name="Alberti F."/>
        </authorList>
    </citation>
    <scope>NUCLEOTIDE SEQUENCE [LARGE SCALE GENOMIC DNA]</scope>
    <source>
        <strain evidence="3">T-177</strain>
    </source>
</reference>
<organism evidence="2 3">
    <name type="scientific">Hohenbuehelia grisea</name>
    <dbReference type="NCBI Taxonomy" id="104357"/>
    <lineage>
        <taxon>Eukaryota</taxon>
        <taxon>Fungi</taxon>
        <taxon>Dikarya</taxon>
        <taxon>Basidiomycota</taxon>
        <taxon>Agaricomycotina</taxon>
        <taxon>Agaricomycetes</taxon>
        <taxon>Agaricomycetidae</taxon>
        <taxon>Agaricales</taxon>
        <taxon>Pleurotineae</taxon>
        <taxon>Pleurotaceae</taxon>
        <taxon>Hohenbuehelia</taxon>
    </lineage>
</organism>
<dbReference type="EMBL" id="JASNQZ010000015">
    <property type="protein sequence ID" value="KAL0946415.1"/>
    <property type="molecule type" value="Genomic_DNA"/>
</dbReference>
<keyword evidence="1" id="KW-0732">Signal</keyword>
<accession>A0ABR3ISW0</accession>
<name>A0ABR3ISW0_9AGAR</name>
<comment type="caution">
    <text evidence="2">The sequence shown here is derived from an EMBL/GenBank/DDBJ whole genome shotgun (WGS) entry which is preliminary data.</text>
</comment>
<proteinExistence type="predicted"/>
<keyword evidence="3" id="KW-1185">Reference proteome</keyword>
<protein>
    <submittedName>
        <fullName evidence="2">Uncharacterized protein</fullName>
    </submittedName>
</protein>
<evidence type="ECO:0000313" key="3">
    <source>
        <dbReference type="Proteomes" id="UP001556367"/>
    </source>
</evidence>
<sequence length="183" mass="19815">MMLFKSRIILAFAVAISSVLCARQTLGQINRGILRAIDGVYLLQNVVAEITANSTHAAAVYANIMAVTYDLKAIRADCNANEPIDTDDGAAILTLVAQHMEPLASVMKDLVVKVGIFNLTTIDGDNARRIVGIALVQLIQACDSCWSALDSKMEAKYEKNQLNLLRDAVQIPMGDAAKVYYGL</sequence>
<dbReference type="Proteomes" id="UP001556367">
    <property type="component" value="Unassembled WGS sequence"/>
</dbReference>
<evidence type="ECO:0000313" key="2">
    <source>
        <dbReference type="EMBL" id="KAL0946415.1"/>
    </source>
</evidence>